<dbReference type="EMBL" id="UZAU01000694">
    <property type="status" value="NOT_ANNOTATED_CDS"/>
    <property type="molecule type" value="Genomic_DNA"/>
</dbReference>
<dbReference type="EnsemblPlants" id="evm.model.08.920">
    <property type="protein sequence ID" value="cds.evm.model.08.920"/>
    <property type="gene ID" value="evm.TU.08.920"/>
</dbReference>
<reference evidence="1" key="1">
    <citation type="submission" date="2018-11" db="EMBL/GenBank/DDBJ databases">
        <authorList>
            <person name="Grassa J C."/>
        </authorList>
    </citation>
    <scope>NUCLEOTIDE SEQUENCE [LARGE SCALE GENOMIC DNA]</scope>
</reference>
<accession>A0A803QCT1</accession>
<protein>
    <submittedName>
        <fullName evidence="1">Uncharacterized protein</fullName>
    </submittedName>
</protein>
<sequence>MEAELLLAETNTVARGGMCGSSSNNKNENDAMANGSLTFLVDSHRENFVKGWARIKEKDLITNSMGRPNAKSKT</sequence>
<evidence type="ECO:0000313" key="1">
    <source>
        <dbReference type="EnsemblPlants" id="cds.evm.model.08.920"/>
    </source>
</evidence>
<evidence type="ECO:0000313" key="2">
    <source>
        <dbReference type="Proteomes" id="UP000596661"/>
    </source>
</evidence>
<organism evidence="1 2">
    <name type="scientific">Cannabis sativa</name>
    <name type="common">Hemp</name>
    <name type="synonym">Marijuana</name>
    <dbReference type="NCBI Taxonomy" id="3483"/>
    <lineage>
        <taxon>Eukaryota</taxon>
        <taxon>Viridiplantae</taxon>
        <taxon>Streptophyta</taxon>
        <taxon>Embryophyta</taxon>
        <taxon>Tracheophyta</taxon>
        <taxon>Spermatophyta</taxon>
        <taxon>Magnoliopsida</taxon>
        <taxon>eudicotyledons</taxon>
        <taxon>Gunneridae</taxon>
        <taxon>Pentapetalae</taxon>
        <taxon>rosids</taxon>
        <taxon>fabids</taxon>
        <taxon>Rosales</taxon>
        <taxon>Cannabaceae</taxon>
        <taxon>Cannabis</taxon>
    </lineage>
</organism>
<keyword evidence="2" id="KW-1185">Reference proteome</keyword>
<dbReference type="AlphaFoldDB" id="A0A803QCT1"/>
<name>A0A803QCT1_CANSA</name>
<dbReference type="Proteomes" id="UP000596661">
    <property type="component" value="Chromosome 8"/>
</dbReference>
<dbReference type="Gramene" id="evm.model.08.920">
    <property type="protein sequence ID" value="cds.evm.model.08.920"/>
    <property type="gene ID" value="evm.TU.08.920"/>
</dbReference>
<reference evidence="1" key="2">
    <citation type="submission" date="2021-03" db="UniProtKB">
        <authorList>
            <consortium name="EnsemblPlants"/>
        </authorList>
    </citation>
    <scope>IDENTIFICATION</scope>
</reference>
<proteinExistence type="predicted"/>